<evidence type="ECO:0000259" key="9">
    <source>
        <dbReference type="PROSITE" id="PS50850"/>
    </source>
</evidence>
<keyword evidence="3 8" id="KW-0812">Transmembrane</keyword>
<dbReference type="InterPro" id="IPR011701">
    <property type="entry name" value="MFS"/>
</dbReference>
<evidence type="ECO:0000256" key="1">
    <source>
        <dbReference type="ARBA" id="ARBA00004141"/>
    </source>
</evidence>
<dbReference type="SUPFAM" id="SSF103473">
    <property type="entry name" value="MFS general substrate transporter"/>
    <property type="match status" value="1"/>
</dbReference>
<feature type="transmembrane region" description="Helical" evidence="8">
    <location>
        <begin position="111"/>
        <end position="129"/>
    </location>
</feature>
<feature type="domain" description="Major facilitator superfamily (MFS) profile" evidence="9">
    <location>
        <begin position="16"/>
        <end position="454"/>
    </location>
</feature>
<comment type="similarity">
    <text evidence="6">Belongs to the major facilitator superfamily. Spinster (TC 2.A.1.49) family.</text>
</comment>
<dbReference type="GO" id="GO:0022857">
    <property type="term" value="F:transmembrane transporter activity"/>
    <property type="evidence" value="ECO:0000318"/>
    <property type="project" value="GO_Central"/>
</dbReference>
<evidence type="ECO:0000313" key="11">
    <source>
        <dbReference type="Proteomes" id="UP000054558"/>
    </source>
</evidence>
<dbReference type="Gene3D" id="1.20.1250.20">
    <property type="entry name" value="MFS general substrate transporter like domains"/>
    <property type="match status" value="1"/>
</dbReference>
<dbReference type="OMA" id="NVNDYGP"/>
<dbReference type="PANTHER" id="PTHR23505:SF52">
    <property type="entry name" value="MAJOR FACILITATOR SUPERFAMILY PROTEIN"/>
    <property type="match status" value="1"/>
</dbReference>
<dbReference type="InterPro" id="IPR044770">
    <property type="entry name" value="MFS_spinster-like"/>
</dbReference>
<dbReference type="STRING" id="105231.A0A1Y1HRZ2"/>
<dbReference type="GO" id="GO:0016020">
    <property type="term" value="C:membrane"/>
    <property type="evidence" value="ECO:0000318"/>
    <property type="project" value="GO_Central"/>
</dbReference>
<sequence>MGQRCLPWGFDLTRRSLILVNLASIVEKADEVLLPAVFFEVGRAFGISPAALGTLTFARGIIQSACSPLAAYVAQHHDRTLIIAVSAVWWGAATVAVGLSRSYWQLAVARALNGVGLAVVLPSIQSFVADAHAAEHRGSGFGWLQFTNYSGSIVGGVGGTLLAGSSFLGIAGWRFAFYLMAIISFILGALVYFCAEDPCYPRDVIKLEDGSHVLARPPSLRASLAQLWASAATVFRLPSFQVILTQGVVGSIPWAAMVFYTLWLELLGYSHHAAAGLVAGFSVGSCLGGLFGGYLGDFLAKKSPNKGRIACSQVSALSAIPLTAALLFAVPRSPAWWPLHGLTLGLNGFLVSWNGPATNNPIFAEIVEPRLRTAVYAFDRSLVPLAALGAPAVGIIAEVFFGYNVTDEQKGSPPLTPAERAANARALGNGIFVVVAIPFVVCAAIYSLLYRTYPADRARALHAQELAMVRDPSFVGLPSSGGEAGEGDPDTELGEFSGAGEQRAKSRRGGGEEEKLLQNSETGPPLRKAASEGMMGRPGGVE</sequence>
<evidence type="ECO:0000256" key="8">
    <source>
        <dbReference type="SAM" id="Phobius"/>
    </source>
</evidence>
<dbReference type="PROSITE" id="PS50850">
    <property type="entry name" value="MFS"/>
    <property type="match status" value="1"/>
</dbReference>
<evidence type="ECO:0000256" key="7">
    <source>
        <dbReference type="SAM" id="MobiDB-lite"/>
    </source>
</evidence>
<feature type="transmembrane region" description="Helical" evidence="8">
    <location>
        <begin position="275"/>
        <end position="295"/>
    </location>
</feature>
<evidence type="ECO:0000256" key="2">
    <source>
        <dbReference type="ARBA" id="ARBA00022448"/>
    </source>
</evidence>
<keyword evidence="4 8" id="KW-1133">Transmembrane helix</keyword>
<dbReference type="InterPro" id="IPR020846">
    <property type="entry name" value="MFS_dom"/>
</dbReference>
<dbReference type="Proteomes" id="UP000054558">
    <property type="component" value="Unassembled WGS sequence"/>
</dbReference>
<feature type="transmembrane region" description="Helical" evidence="8">
    <location>
        <begin position="243"/>
        <end position="263"/>
    </location>
</feature>
<dbReference type="OrthoDB" id="440755at2759"/>
<name>A0A1Y1HRZ2_KLENI</name>
<keyword evidence="11" id="KW-1185">Reference proteome</keyword>
<evidence type="ECO:0000313" key="10">
    <source>
        <dbReference type="EMBL" id="GAQ79346.1"/>
    </source>
</evidence>
<feature type="region of interest" description="Disordered" evidence="7">
    <location>
        <begin position="477"/>
        <end position="542"/>
    </location>
</feature>
<accession>A0A1Y1HRZ2</accession>
<protein>
    <submittedName>
        <fullName evidence="10">Major facilitator superfamily protein</fullName>
    </submittedName>
</protein>
<feature type="transmembrane region" description="Helical" evidence="8">
    <location>
        <begin position="426"/>
        <end position="449"/>
    </location>
</feature>
<dbReference type="InterPro" id="IPR036259">
    <property type="entry name" value="MFS_trans_sf"/>
</dbReference>
<organism evidence="10 11">
    <name type="scientific">Klebsormidium nitens</name>
    <name type="common">Green alga</name>
    <name type="synonym">Ulothrix nitens</name>
    <dbReference type="NCBI Taxonomy" id="105231"/>
    <lineage>
        <taxon>Eukaryota</taxon>
        <taxon>Viridiplantae</taxon>
        <taxon>Streptophyta</taxon>
        <taxon>Klebsormidiophyceae</taxon>
        <taxon>Klebsormidiales</taxon>
        <taxon>Klebsormidiaceae</taxon>
        <taxon>Klebsormidium</taxon>
    </lineage>
</organism>
<gene>
    <name evidence="10" type="ORF">KFL_000280510</name>
</gene>
<evidence type="ECO:0000256" key="5">
    <source>
        <dbReference type="ARBA" id="ARBA00023136"/>
    </source>
</evidence>
<feature type="transmembrane region" description="Helical" evidence="8">
    <location>
        <begin position="81"/>
        <end position="99"/>
    </location>
</feature>
<evidence type="ECO:0000256" key="6">
    <source>
        <dbReference type="ARBA" id="ARBA00024338"/>
    </source>
</evidence>
<reference evidence="10 11" key="1">
    <citation type="journal article" date="2014" name="Nat. Commun.">
        <title>Klebsormidium flaccidum genome reveals primary factors for plant terrestrial adaptation.</title>
        <authorList>
            <person name="Hori K."/>
            <person name="Maruyama F."/>
            <person name="Fujisawa T."/>
            <person name="Togashi T."/>
            <person name="Yamamoto N."/>
            <person name="Seo M."/>
            <person name="Sato S."/>
            <person name="Yamada T."/>
            <person name="Mori H."/>
            <person name="Tajima N."/>
            <person name="Moriyama T."/>
            <person name="Ikeuchi M."/>
            <person name="Watanabe M."/>
            <person name="Wada H."/>
            <person name="Kobayashi K."/>
            <person name="Saito M."/>
            <person name="Masuda T."/>
            <person name="Sasaki-Sekimoto Y."/>
            <person name="Mashiguchi K."/>
            <person name="Awai K."/>
            <person name="Shimojima M."/>
            <person name="Masuda S."/>
            <person name="Iwai M."/>
            <person name="Nobusawa T."/>
            <person name="Narise T."/>
            <person name="Kondo S."/>
            <person name="Saito H."/>
            <person name="Sato R."/>
            <person name="Murakawa M."/>
            <person name="Ihara Y."/>
            <person name="Oshima-Yamada Y."/>
            <person name="Ohtaka K."/>
            <person name="Satoh M."/>
            <person name="Sonobe K."/>
            <person name="Ishii M."/>
            <person name="Ohtani R."/>
            <person name="Kanamori-Sato M."/>
            <person name="Honoki R."/>
            <person name="Miyazaki D."/>
            <person name="Mochizuki H."/>
            <person name="Umetsu J."/>
            <person name="Higashi K."/>
            <person name="Shibata D."/>
            <person name="Kamiya Y."/>
            <person name="Sato N."/>
            <person name="Nakamura Y."/>
            <person name="Tabata S."/>
            <person name="Ida S."/>
            <person name="Kurokawa K."/>
            <person name="Ohta H."/>
        </authorList>
    </citation>
    <scope>NUCLEOTIDE SEQUENCE [LARGE SCALE GENOMIC DNA]</scope>
    <source>
        <strain evidence="10 11">NIES-2285</strain>
    </source>
</reference>
<feature type="transmembrane region" description="Helical" evidence="8">
    <location>
        <begin position="382"/>
        <end position="406"/>
    </location>
</feature>
<evidence type="ECO:0000256" key="4">
    <source>
        <dbReference type="ARBA" id="ARBA00022989"/>
    </source>
</evidence>
<dbReference type="EMBL" id="DF236977">
    <property type="protein sequence ID" value="GAQ79346.1"/>
    <property type="molecule type" value="Genomic_DNA"/>
</dbReference>
<comment type="subcellular location">
    <subcellularLocation>
        <location evidence="1">Membrane</location>
        <topology evidence="1">Multi-pass membrane protein</topology>
    </subcellularLocation>
</comment>
<dbReference type="Pfam" id="PF07690">
    <property type="entry name" value="MFS_1"/>
    <property type="match status" value="1"/>
</dbReference>
<dbReference type="AlphaFoldDB" id="A0A1Y1HRZ2"/>
<proteinExistence type="inferred from homology"/>
<feature type="transmembrane region" description="Helical" evidence="8">
    <location>
        <begin position="175"/>
        <end position="193"/>
    </location>
</feature>
<feature type="transmembrane region" description="Helical" evidence="8">
    <location>
        <begin position="307"/>
        <end position="330"/>
    </location>
</feature>
<keyword evidence="5 8" id="KW-0472">Membrane</keyword>
<keyword evidence="2" id="KW-0813">Transport</keyword>
<evidence type="ECO:0000256" key="3">
    <source>
        <dbReference type="ARBA" id="ARBA00022692"/>
    </source>
</evidence>
<feature type="transmembrane region" description="Helical" evidence="8">
    <location>
        <begin position="149"/>
        <end position="168"/>
    </location>
</feature>
<dbReference type="PANTHER" id="PTHR23505">
    <property type="entry name" value="SPINSTER"/>
    <property type="match status" value="1"/>
</dbReference>